<reference evidence="1" key="1">
    <citation type="submission" date="2022-12" db="EMBL/GenBank/DDBJ databases">
        <authorList>
            <person name="Alioto T."/>
            <person name="Alioto T."/>
            <person name="Gomez Garrido J."/>
        </authorList>
    </citation>
    <scope>NUCLEOTIDE SEQUENCE</scope>
</reference>
<dbReference type="Proteomes" id="UP001178461">
    <property type="component" value="Chromosome 14"/>
</dbReference>
<dbReference type="EMBL" id="OX395139">
    <property type="protein sequence ID" value="CAI5793217.1"/>
    <property type="molecule type" value="Genomic_DNA"/>
</dbReference>
<dbReference type="AlphaFoldDB" id="A0AA35LBE0"/>
<organism evidence="1 2">
    <name type="scientific">Podarcis lilfordi</name>
    <name type="common">Lilford's wall lizard</name>
    <dbReference type="NCBI Taxonomy" id="74358"/>
    <lineage>
        <taxon>Eukaryota</taxon>
        <taxon>Metazoa</taxon>
        <taxon>Chordata</taxon>
        <taxon>Craniata</taxon>
        <taxon>Vertebrata</taxon>
        <taxon>Euteleostomi</taxon>
        <taxon>Lepidosauria</taxon>
        <taxon>Squamata</taxon>
        <taxon>Bifurcata</taxon>
        <taxon>Unidentata</taxon>
        <taxon>Episquamata</taxon>
        <taxon>Laterata</taxon>
        <taxon>Lacertibaenia</taxon>
        <taxon>Lacertidae</taxon>
        <taxon>Podarcis</taxon>
    </lineage>
</organism>
<evidence type="ECO:0000313" key="2">
    <source>
        <dbReference type="Proteomes" id="UP001178461"/>
    </source>
</evidence>
<name>A0AA35LBE0_9SAUR</name>
<gene>
    <name evidence="1" type="ORF">PODLI_1B041865</name>
</gene>
<sequence>MQFGKRCHVDFSTSNIWVGDTTRQFVCWSVAARSVNCKVLICLPEPSTWEEIEKMPDAQASLWKKATQEEMDALHQNKSWTLTELPPVQKYDGGITPSALLLVIRLHLSA</sequence>
<accession>A0AA35LBE0</accession>
<protein>
    <submittedName>
        <fullName evidence="1">Uncharacterized protein</fullName>
    </submittedName>
</protein>
<keyword evidence="2" id="KW-1185">Reference proteome</keyword>
<evidence type="ECO:0000313" key="1">
    <source>
        <dbReference type="EMBL" id="CAI5793217.1"/>
    </source>
</evidence>
<proteinExistence type="predicted"/>